<sequence length="116" mass="12733">MESADELAFHPLKKIEIILPGEKQAFVRELLERSGCTGWTLFRDVAGQGHHGFHEGRLLWNDQASIVMFMAVGSEAVIRKVAAGLKPLFAKGSGVMFVSDTHVVRLEHFLSADGAD</sequence>
<dbReference type="InterPro" id="IPR002187">
    <property type="entry name" value="N-reg_PII"/>
</dbReference>
<keyword evidence="3" id="KW-1185">Reference proteome</keyword>
<dbReference type="InterPro" id="IPR015867">
    <property type="entry name" value="N-reg_PII/ATP_PRibTrfase_C"/>
</dbReference>
<dbReference type="GO" id="GO:0030234">
    <property type="term" value="F:enzyme regulator activity"/>
    <property type="evidence" value="ECO:0007669"/>
    <property type="project" value="InterPro"/>
</dbReference>
<dbReference type="Pfam" id="PF00543">
    <property type="entry name" value="P-II"/>
    <property type="match status" value="1"/>
</dbReference>
<name>A0A317F6H8_9PROT</name>
<protein>
    <recommendedName>
        <fullName evidence="1">Nitrogen regulatory protein P-II</fullName>
    </recommendedName>
</protein>
<organism evidence="2 3">
    <name type="scientific">Falsiroseomonas bella</name>
    <dbReference type="NCBI Taxonomy" id="2184016"/>
    <lineage>
        <taxon>Bacteria</taxon>
        <taxon>Pseudomonadati</taxon>
        <taxon>Pseudomonadota</taxon>
        <taxon>Alphaproteobacteria</taxon>
        <taxon>Acetobacterales</taxon>
        <taxon>Roseomonadaceae</taxon>
        <taxon>Falsiroseomonas</taxon>
    </lineage>
</organism>
<proteinExistence type="predicted"/>
<reference evidence="3" key="1">
    <citation type="submission" date="2018-05" db="EMBL/GenBank/DDBJ databases">
        <authorList>
            <person name="Du Z."/>
            <person name="Wang X."/>
        </authorList>
    </citation>
    <scope>NUCLEOTIDE SEQUENCE [LARGE SCALE GENOMIC DNA]</scope>
    <source>
        <strain evidence="3">CQN31</strain>
    </source>
</reference>
<evidence type="ECO:0000313" key="3">
    <source>
        <dbReference type="Proteomes" id="UP000245765"/>
    </source>
</evidence>
<dbReference type="RefSeq" id="WP_109872452.1">
    <property type="nucleotide sequence ID" value="NZ_QGNA01000005.1"/>
</dbReference>
<accession>A0A317F6H8</accession>
<dbReference type="Proteomes" id="UP000245765">
    <property type="component" value="Unassembled WGS sequence"/>
</dbReference>
<evidence type="ECO:0000313" key="2">
    <source>
        <dbReference type="EMBL" id="PWS34811.1"/>
    </source>
</evidence>
<dbReference type="AlphaFoldDB" id="A0A317F6H8"/>
<dbReference type="SUPFAM" id="SSF54913">
    <property type="entry name" value="GlnB-like"/>
    <property type="match status" value="1"/>
</dbReference>
<evidence type="ECO:0000256" key="1">
    <source>
        <dbReference type="ARBA" id="ARBA00015681"/>
    </source>
</evidence>
<dbReference type="Gene3D" id="3.30.70.120">
    <property type="match status" value="1"/>
</dbReference>
<comment type="caution">
    <text evidence="2">The sequence shown here is derived from an EMBL/GenBank/DDBJ whole genome shotgun (WGS) entry which is preliminary data.</text>
</comment>
<dbReference type="EMBL" id="QGNA01000005">
    <property type="protein sequence ID" value="PWS34811.1"/>
    <property type="molecule type" value="Genomic_DNA"/>
</dbReference>
<dbReference type="OrthoDB" id="1493510at2"/>
<dbReference type="InterPro" id="IPR011322">
    <property type="entry name" value="N-reg_PII-like_a/b"/>
</dbReference>
<gene>
    <name evidence="2" type="ORF">DFH01_20850</name>
</gene>
<dbReference type="PROSITE" id="PS51343">
    <property type="entry name" value="PII_GLNB_DOM"/>
    <property type="match status" value="1"/>
</dbReference>
<dbReference type="GO" id="GO:0006808">
    <property type="term" value="P:regulation of nitrogen utilization"/>
    <property type="evidence" value="ECO:0007669"/>
    <property type="project" value="InterPro"/>
</dbReference>